<reference evidence="2 3" key="1">
    <citation type="journal article" date="2012" name="Int. J. Syst. Evol. Microbiol.">
        <title>Vibrio caribbeanicus sp. nov., isolated from the marine sponge Scleritoderma cyanea.</title>
        <authorList>
            <person name="Hoffmann M."/>
            <person name="Monday S.R."/>
            <person name="Allard M.W."/>
            <person name="Strain E.A."/>
            <person name="Whittaker P."/>
            <person name="Naum M."/>
            <person name="McCarthy P.J."/>
            <person name="Lopez J.V."/>
            <person name="Fischer M."/>
            <person name="Brown E.W."/>
        </authorList>
    </citation>
    <scope>NUCLEOTIDE SEQUENCE [LARGE SCALE GENOMIC DNA]</scope>
    <source>
        <strain evidence="3">CIP 102891 / ATCC 33934</strain>
    </source>
</reference>
<feature type="signal peptide" evidence="1">
    <location>
        <begin position="1"/>
        <end position="23"/>
    </location>
</feature>
<protein>
    <recommendedName>
        <fullName evidence="4">Lipoprotein</fullName>
    </recommendedName>
</protein>
<evidence type="ECO:0000313" key="3">
    <source>
        <dbReference type="Proteomes" id="UP000002817"/>
    </source>
</evidence>
<comment type="caution">
    <text evidence="2">The sequence shown here is derived from an EMBL/GenBank/DDBJ whole genome shotgun (WGS) entry which is preliminary data.</text>
</comment>
<accession>F9ST27</accession>
<feature type="chain" id="PRO_5003388028" description="Lipoprotein" evidence="1">
    <location>
        <begin position="24"/>
        <end position="187"/>
    </location>
</feature>
<sequence length="187" mass="21287">MKITMTLVTFVTCLTLGSSTAYAKHPQISDELDGLTKTLCNDDEDIYYNALLDNGKLVSLCGYQHKSPDTGYVKYRYGKVNDIELEYPQDNNAPRGRFLTYNIQLGPNAQGHDIFFYIGEYRYSMTAVASGCVLSVSKGKETLFIESCQKKSYLTDELIDSSQYINDKELYTKFPQQFQDPSEPEFH</sequence>
<dbReference type="OrthoDB" id="5878504at2"/>
<keyword evidence="1" id="KW-0732">Signal</keyword>
<organism evidence="2 3">
    <name type="scientific">Vibrio orientalis CIP 102891 = ATCC 33934</name>
    <dbReference type="NCBI Taxonomy" id="675816"/>
    <lineage>
        <taxon>Bacteria</taxon>
        <taxon>Pseudomonadati</taxon>
        <taxon>Pseudomonadota</taxon>
        <taxon>Gammaproteobacteria</taxon>
        <taxon>Vibrionales</taxon>
        <taxon>Vibrionaceae</taxon>
        <taxon>Vibrio</taxon>
        <taxon>Vibrio oreintalis group</taxon>
    </lineage>
</organism>
<dbReference type="Proteomes" id="UP000002817">
    <property type="component" value="Unassembled WGS sequence"/>
</dbReference>
<gene>
    <name evidence="2" type="ORF">VIOR3934_08019</name>
</gene>
<evidence type="ECO:0000313" key="2">
    <source>
        <dbReference type="EMBL" id="EGU50388.1"/>
    </source>
</evidence>
<proteinExistence type="predicted"/>
<name>F9ST27_VIBOR</name>
<evidence type="ECO:0000256" key="1">
    <source>
        <dbReference type="SAM" id="SignalP"/>
    </source>
</evidence>
<dbReference type="EMBL" id="AFWH01000024">
    <property type="protein sequence ID" value="EGU50388.1"/>
    <property type="molecule type" value="Genomic_DNA"/>
</dbReference>
<dbReference type="RefSeq" id="WP_004417289.1">
    <property type="nucleotide sequence ID" value="NZ_ACZV01000004.1"/>
</dbReference>
<dbReference type="AlphaFoldDB" id="F9ST27"/>
<evidence type="ECO:0008006" key="4">
    <source>
        <dbReference type="Google" id="ProtNLM"/>
    </source>
</evidence>